<accession>A0CQD7</accession>
<dbReference type="STRING" id="5888.A0CQD7"/>
<protein>
    <submittedName>
        <fullName evidence="1">Uncharacterized protein</fullName>
    </submittedName>
</protein>
<gene>
    <name evidence="1" type="ORF">GSPATT00009352001</name>
</gene>
<dbReference type="GeneID" id="5026186"/>
<dbReference type="AlphaFoldDB" id="A0CQD7"/>
<dbReference type="InterPro" id="IPR036703">
    <property type="entry name" value="MOB_kinase_act_sf"/>
</dbReference>
<dbReference type="Gene3D" id="1.20.140.30">
    <property type="entry name" value="MOB kinase activator"/>
    <property type="match status" value="1"/>
</dbReference>
<dbReference type="InterPro" id="IPR005301">
    <property type="entry name" value="MOB_kinase_act_fam"/>
</dbReference>
<keyword evidence="2" id="KW-1185">Reference proteome</keyword>
<evidence type="ECO:0000313" key="1">
    <source>
        <dbReference type="EMBL" id="CAK73004.1"/>
    </source>
</evidence>
<dbReference type="Pfam" id="PF03637">
    <property type="entry name" value="Mob1_phocein"/>
    <property type="match status" value="1"/>
</dbReference>
<dbReference type="RefSeq" id="XP_001440401.1">
    <property type="nucleotide sequence ID" value="XM_001440364.2"/>
</dbReference>
<dbReference type="KEGG" id="ptm:GSPATT00009352001"/>
<dbReference type="GO" id="GO:0030295">
    <property type="term" value="F:protein kinase activator activity"/>
    <property type="evidence" value="ECO:0000318"/>
    <property type="project" value="GO_Central"/>
</dbReference>
<dbReference type="OrthoDB" id="8170117at2759"/>
<dbReference type="Proteomes" id="UP000000600">
    <property type="component" value="Unassembled WGS sequence"/>
</dbReference>
<dbReference type="GO" id="GO:0007165">
    <property type="term" value="P:signal transduction"/>
    <property type="evidence" value="ECO:0000318"/>
    <property type="project" value="GO_Central"/>
</dbReference>
<dbReference type="InParanoid" id="A0CQD7"/>
<dbReference type="HOGENOM" id="CLU_582003_0_0_1"/>
<dbReference type="PANTHER" id="PTHR22599">
    <property type="entry name" value="MPS ONE BINDER KINASE ACTIVATOR-LIKE MOB"/>
    <property type="match status" value="1"/>
</dbReference>
<name>A0CQD7_PARTE</name>
<reference evidence="1 2" key="1">
    <citation type="journal article" date="2006" name="Nature">
        <title>Global trends of whole-genome duplications revealed by the ciliate Paramecium tetraurelia.</title>
        <authorList>
            <consortium name="Genoscope"/>
            <person name="Aury J.-M."/>
            <person name="Jaillon O."/>
            <person name="Duret L."/>
            <person name="Noel B."/>
            <person name="Jubin C."/>
            <person name="Porcel B.M."/>
            <person name="Segurens B."/>
            <person name="Daubin V."/>
            <person name="Anthouard V."/>
            <person name="Aiach N."/>
            <person name="Arnaiz O."/>
            <person name="Billaut A."/>
            <person name="Beisson J."/>
            <person name="Blanc I."/>
            <person name="Bouhouche K."/>
            <person name="Camara F."/>
            <person name="Duharcourt S."/>
            <person name="Guigo R."/>
            <person name="Gogendeau D."/>
            <person name="Katinka M."/>
            <person name="Keller A.-M."/>
            <person name="Kissmehl R."/>
            <person name="Klotz C."/>
            <person name="Koll F."/>
            <person name="Le Moue A."/>
            <person name="Lepere C."/>
            <person name="Malinsky S."/>
            <person name="Nowacki M."/>
            <person name="Nowak J.K."/>
            <person name="Plattner H."/>
            <person name="Poulain J."/>
            <person name="Ruiz F."/>
            <person name="Serrano V."/>
            <person name="Zagulski M."/>
            <person name="Dessen P."/>
            <person name="Betermier M."/>
            <person name="Weissenbach J."/>
            <person name="Scarpelli C."/>
            <person name="Schachter V."/>
            <person name="Sperling L."/>
            <person name="Meyer E."/>
            <person name="Cohen J."/>
            <person name="Wincker P."/>
        </authorList>
    </citation>
    <scope>NUCLEOTIDE SEQUENCE [LARGE SCALE GENOMIC DNA]</scope>
    <source>
        <strain evidence="1 2">Stock d4-2</strain>
    </source>
</reference>
<evidence type="ECO:0000313" key="2">
    <source>
        <dbReference type="Proteomes" id="UP000000600"/>
    </source>
</evidence>
<dbReference type="SUPFAM" id="SSF101152">
    <property type="entry name" value="Mob1/phocein"/>
    <property type="match status" value="1"/>
</dbReference>
<dbReference type="SMART" id="SM01388">
    <property type="entry name" value="Mob1_phocein"/>
    <property type="match status" value="1"/>
</dbReference>
<dbReference type="GO" id="GO:0005737">
    <property type="term" value="C:cytoplasm"/>
    <property type="evidence" value="ECO:0000318"/>
    <property type="project" value="GO_Central"/>
</dbReference>
<proteinExistence type="predicted"/>
<organism evidence="1 2">
    <name type="scientific">Paramecium tetraurelia</name>
    <dbReference type="NCBI Taxonomy" id="5888"/>
    <lineage>
        <taxon>Eukaryota</taxon>
        <taxon>Sar</taxon>
        <taxon>Alveolata</taxon>
        <taxon>Ciliophora</taxon>
        <taxon>Intramacronucleata</taxon>
        <taxon>Oligohymenophorea</taxon>
        <taxon>Peniculida</taxon>
        <taxon>Parameciidae</taxon>
        <taxon>Paramecium</taxon>
    </lineage>
</organism>
<sequence length="470" mass="55075">MSWQLLGRIKLTYSMMIKNQIGQTREVLKDIEGFEHNYSSPRVDYIDTSELPPDIVLKSGDDIFSHHIMILGDINQFVRQSLTMFCMQSRKNSSEDFNEELISPIKSKLCLDLAIKRIQEKNGLHIVKFLMHDMTIQNYGPIINVYFLQTSNYILIFNIDQNDFQDQKELDMIETVKQKASTVKNIYVVYFTESDVQNQRIPNKYYCNRWNISVILSQTKSLINEQILYNLCINTFLFNCLFYPFILKFKMQPTDSKTFKPLKQIDKNQRGYGLRQIAQMTLGSGNMLLAVELPKGEDLNEWLAVNTIEFYNEISILYGTLVEFCTPELCPVMSAGPKYEYLWADGQNVRTPLKVSASEYIDYLMTWVENQLNNDSLFPCQIGIPFPNTFLSVVKVIFKRLFRVYAHIYHSHFQHIMALELEYHLNTCFKHFIYFIDEFKLVESKELAPLAELIQQFKARKENPTMNQGM</sequence>
<dbReference type="eggNOG" id="KOG0440">
    <property type="taxonomic scope" value="Eukaryota"/>
</dbReference>
<dbReference type="EMBL" id="CT868141">
    <property type="protein sequence ID" value="CAK73004.1"/>
    <property type="molecule type" value="Genomic_DNA"/>
</dbReference>
<dbReference type="GO" id="GO:0005634">
    <property type="term" value="C:nucleus"/>
    <property type="evidence" value="ECO:0000318"/>
    <property type="project" value="GO_Central"/>
</dbReference>
<dbReference type="FunFam" id="1.20.140.30:FF:000001">
    <property type="entry name" value="MOB kinase activator 1A"/>
    <property type="match status" value="1"/>
</dbReference>